<gene>
    <name evidence="1" type="ORF">IAB93_06840</name>
</gene>
<accession>A0A9D9NA38</accession>
<proteinExistence type="predicted"/>
<dbReference type="EMBL" id="JADIME010000073">
    <property type="protein sequence ID" value="MBO8465694.1"/>
    <property type="molecule type" value="Genomic_DNA"/>
</dbReference>
<protein>
    <submittedName>
        <fullName evidence="1">Uncharacterized protein</fullName>
    </submittedName>
</protein>
<reference evidence="1" key="2">
    <citation type="journal article" date="2021" name="PeerJ">
        <title>Extensive microbial diversity within the chicken gut microbiome revealed by metagenomics and culture.</title>
        <authorList>
            <person name="Gilroy R."/>
            <person name="Ravi A."/>
            <person name="Getino M."/>
            <person name="Pursley I."/>
            <person name="Horton D.L."/>
            <person name="Alikhan N.F."/>
            <person name="Baker D."/>
            <person name="Gharbi K."/>
            <person name="Hall N."/>
            <person name="Watson M."/>
            <person name="Adriaenssens E.M."/>
            <person name="Foster-Nyarko E."/>
            <person name="Jarju S."/>
            <person name="Secka A."/>
            <person name="Antonio M."/>
            <person name="Oren A."/>
            <person name="Chaudhuri R.R."/>
            <person name="La Ragione R."/>
            <person name="Hildebrand F."/>
            <person name="Pallen M.J."/>
        </authorList>
    </citation>
    <scope>NUCLEOTIDE SEQUENCE</scope>
    <source>
        <strain evidence="1">10037</strain>
    </source>
</reference>
<sequence length="172" mass="19067">MEYIHADRKPEFLTADRISRAVAVFDTGSPDYGKDLKTVSEWAKRHGIRLYTVNFEFKAKRAGAADPENTVTIYKDEINIYGIPANTGLKGLLDDRFDLLICTCNGAEKDGTMPYPVEFVVKCCNALFKAGTGGRTSLFDMCVSGGKDGNDRKNDNAEQVEFLLHTLSTIKN</sequence>
<evidence type="ECO:0000313" key="2">
    <source>
        <dbReference type="Proteomes" id="UP000823597"/>
    </source>
</evidence>
<reference evidence="1" key="1">
    <citation type="submission" date="2020-10" db="EMBL/GenBank/DDBJ databases">
        <authorList>
            <person name="Gilroy R."/>
        </authorList>
    </citation>
    <scope>NUCLEOTIDE SEQUENCE</scope>
    <source>
        <strain evidence="1">10037</strain>
    </source>
</reference>
<dbReference type="Pfam" id="PF21857">
    <property type="entry name" value="DUF6913"/>
    <property type="match status" value="1"/>
</dbReference>
<comment type="caution">
    <text evidence="1">The sequence shown here is derived from an EMBL/GenBank/DDBJ whole genome shotgun (WGS) entry which is preliminary data.</text>
</comment>
<dbReference type="AlphaFoldDB" id="A0A9D9NA38"/>
<dbReference type="InterPro" id="IPR054207">
    <property type="entry name" value="DUF6913"/>
</dbReference>
<evidence type="ECO:0000313" key="1">
    <source>
        <dbReference type="EMBL" id="MBO8465694.1"/>
    </source>
</evidence>
<organism evidence="1 2">
    <name type="scientific">Candidatus Merdivivens pullistercoris</name>
    <dbReference type="NCBI Taxonomy" id="2840873"/>
    <lineage>
        <taxon>Bacteria</taxon>
        <taxon>Pseudomonadati</taxon>
        <taxon>Bacteroidota</taxon>
        <taxon>Bacteroidia</taxon>
        <taxon>Bacteroidales</taxon>
        <taxon>Muribaculaceae</taxon>
        <taxon>Muribaculaceae incertae sedis</taxon>
        <taxon>Candidatus Merdivivens</taxon>
    </lineage>
</organism>
<dbReference type="Proteomes" id="UP000823597">
    <property type="component" value="Unassembled WGS sequence"/>
</dbReference>
<name>A0A9D9NA38_9BACT</name>